<proteinExistence type="predicted"/>
<name>A0A9N9GBY6_9GLOM</name>
<evidence type="ECO:0000313" key="2">
    <source>
        <dbReference type="EMBL" id="CAG8596182.1"/>
    </source>
</evidence>
<accession>A0A9N9GBY6</accession>
<gene>
    <name evidence="2" type="ORF">POCULU_LOCUS7227</name>
</gene>
<evidence type="ECO:0000256" key="1">
    <source>
        <dbReference type="SAM" id="MobiDB-lite"/>
    </source>
</evidence>
<reference evidence="2" key="1">
    <citation type="submission" date="2021-06" db="EMBL/GenBank/DDBJ databases">
        <authorList>
            <person name="Kallberg Y."/>
            <person name="Tangrot J."/>
            <person name="Rosling A."/>
        </authorList>
    </citation>
    <scope>NUCLEOTIDE SEQUENCE</scope>
    <source>
        <strain evidence="2">IA702</strain>
    </source>
</reference>
<protein>
    <submittedName>
        <fullName evidence="2">9494_t:CDS:1</fullName>
    </submittedName>
</protein>
<evidence type="ECO:0000313" key="3">
    <source>
        <dbReference type="Proteomes" id="UP000789572"/>
    </source>
</evidence>
<organism evidence="2 3">
    <name type="scientific">Paraglomus occultum</name>
    <dbReference type="NCBI Taxonomy" id="144539"/>
    <lineage>
        <taxon>Eukaryota</taxon>
        <taxon>Fungi</taxon>
        <taxon>Fungi incertae sedis</taxon>
        <taxon>Mucoromycota</taxon>
        <taxon>Glomeromycotina</taxon>
        <taxon>Glomeromycetes</taxon>
        <taxon>Paraglomerales</taxon>
        <taxon>Paraglomeraceae</taxon>
        <taxon>Paraglomus</taxon>
    </lineage>
</organism>
<sequence>MVTGASAGGFGGFGSASMVTGAPAVSFGSASIVAGAPALSFGSASMVAGAPARASAFGSSTLTRNSSSAFGSASHSGGFGVPIFGGGQPAQQQQAQMSQQQAQMFQQQTQRQIPQQHSMQCAEVSEPFIGLAAAHNPSELLSAESDEDFYDDDDAFEFLEDADLSDIAQPLTDNAPDDFARTSIVSPNKLVVVDPKLAEIETLYRFIRFQSFDGFFKPTAELSGFFSREKDKNLFQNKDQDSVWSTCIALAYLEIVMKGFKEEWELCYEKAQTALDELSGYDASTIEKLMQDARKWVTEWYA</sequence>
<dbReference type="OrthoDB" id="2436307at2759"/>
<dbReference type="EMBL" id="CAJVPJ010001565">
    <property type="protein sequence ID" value="CAG8596182.1"/>
    <property type="molecule type" value="Genomic_DNA"/>
</dbReference>
<feature type="region of interest" description="Disordered" evidence="1">
    <location>
        <begin position="81"/>
        <end position="106"/>
    </location>
</feature>
<dbReference type="AlphaFoldDB" id="A0A9N9GBY6"/>
<keyword evidence="3" id="KW-1185">Reference proteome</keyword>
<feature type="compositionally biased region" description="Low complexity" evidence="1">
    <location>
        <begin position="89"/>
        <end position="106"/>
    </location>
</feature>
<comment type="caution">
    <text evidence="2">The sequence shown here is derived from an EMBL/GenBank/DDBJ whole genome shotgun (WGS) entry which is preliminary data.</text>
</comment>
<dbReference type="Proteomes" id="UP000789572">
    <property type="component" value="Unassembled WGS sequence"/>
</dbReference>
<dbReference type="SUPFAM" id="SSF81995">
    <property type="entry name" value="beta-sandwich domain of Sec23/24"/>
    <property type="match status" value="1"/>
</dbReference>